<protein>
    <submittedName>
        <fullName evidence="5">Formimidoylglutamase</fullName>
        <ecNumber evidence="5">3.5.3.8</ecNumber>
    </submittedName>
</protein>
<evidence type="ECO:0000256" key="2">
    <source>
        <dbReference type="ARBA" id="ARBA00022801"/>
    </source>
</evidence>
<evidence type="ECO:0000313" key="6">
    <source>
        <dbReference type="Proteomes" id="UP000320776"/>
    </source>
</evidence>
<dbReference type="GO" id="GO:0004053">
    <property type="term" value="F:arginase activity"/>
    <property type="evidence" value="ECO:0007669"/>
    <property type="project" value="TreeGrafter"/>
</dbReference>
<proteinExistence type="inferred from homology"/>
<dbReference type="PRINTS" id="PR00116">
    <property type="entry name" value="ARGINASE"/>
</dbReference>
<dbReference type="OrthoDB" id="9788689at2"/>
<keyword evidence="3" id="KW-0464">Manganese</keyword>
<name>A0A517DQ89_9FIRM</name>
<organism evidence="5 6">
    <name type="scientific">Sporomusa termitida</name>
    <dbReference type="NCBI Taxonomy" id="2377"/>
    <lineage>
        <taxon>Bacteria</taxon>
        <taxon>Bacillati</taxon>
        <taxon>Bacillota</taxon>
        <taxon>Negativicutes</taxon>
        <taxon>Selenomonadales</taxon>
        <taxon>Sporomusaceae</taxon>
        <taxon>Sporomusa</taxon>
    </lineage>
</organism>
<evidence type="ECO:0000256" key="1">
    <source>
        <dbReference type="ARBA" id="ARBA00022723"/>
    </source>
</evidence>
<dbReference type="PROSITE" id="PS51409">
    <property type="entry name" value="ARGINASE_2"/>
    <property type="match status" value="1"/>
</dbReference>
<comment type="similarity">
    <text evidence="4">Belongs to the arginase family.</text>
</comment>
<dbReference type="EMBL" id="CP036259">
    <property type="protein sequence ID" value="QDR79487.1"/>
    <property type="molecule type" value="Genomic_DNA"/>
</dbReference>
<dbReference type="SUPFAM" id="SSF52768">
    <property type="entry name" value="Arginase/deacetylase"/>
    <property type="match status" value="1"/>
</dbReference>
<dbReference type="Gene3D" id="3.40.800.10">
    <property type="entry name" value="Ureohydrolase domain"/>
    <property type="match status" value="1"/>
</dbReference>
<dbReference type="GO" id="GO:0030145">
    <property type="term" value="F:manganese ion binding"/>
    <property type="evidence" value="ECO:0007669"/>
    <property type="project" value="TreeGrafter"/>
</dbReference>
<dbReference type="InterPro" id="IPR006035">
    <property type="entry name" value="Ureohydrolase"/>
</dbReference>
<dbReference type="AlphaFoldDB" id="A0A517DQ89"/>
<dbReference type="PANTHER" id="PTHR43782">
    <property type="entry name" value="ARGINASE"/>
    <property type="match status" value="1"/>
</dbReference>
<keyword evidence="2 5" id="KW-0378">Hydrolase</keyword>
<dbReference type="CDD" id="cd09999">
    <property type="entry name" value="Arginase-like_1"/>
    <property type="match status" value="1"/>
</dbReference>
<dbReference type="EC" id="3.5.3.8" evidence="5"/>
<dbReference type="Pfam" id="PF00491">
    <property type="entry name" value="Arginase"/>
    <property type="match status" value="1"/>
</dbReference>
<evidence type="ECO:0000256" key="4">
    <source>
        <dbReference type="PROSITE-ProRule" id="PRU00742"/>
    </source>
</evidence>
<dbReference type="GO" id="GO:0005829">
    <property type="term" value="C:cytosol"/>
    <property type="evidence" value="ECO:0007669"/>
    <property type="project" value="TreeGrafter"/>
</dbReference>
<keyword evidence="1" id="KW-0479">Metal-binding</keyword>
<evidence type="ECO:0000313" key="5">
    <source>
        <dbReference type="EMBL" id="QDR79487.1"/>
    </source>
</evidence>
<keyword evidence="6" id="KW-1185">Reference proteome</keyword>
<sequence length="276" mass="30472">MKKHMNLFFPQWQGGGQDLSTYEGALELKHNYCQGVKLAEVAVSTAAVSAARHNIVGYAEIFRQLAQAKDLIRQTQPETIFTVGGGCDADVAPIAYLNDRLKGDLTVLWFDAHGDMNTPASSASRYFYGMPLRALLGEGEGEIVKLTQPHLLPAQLIMLGVRDLDAAEKEYIADQNIRVFDVTAIEQKADSVIEAVKMKGSANIYIHIDLDVLDFVEFPHVPVPAPAGMRINTFKELLKKLDQEFKLVGLGLFEYQNSGIGRIDLLADIIEIGVRL</sequence>
<evidence type="ECO:0000256" key="3">
    <source>
        <dbReference type="ARBA" id="ARBA00023211"/>
    </source>
</evidence>
<dbReference type="PANTHER" id="PTHR43782:SF3">
    <property type="entry name" value="ARGINASE"/>
    <property type="match status" value="1"/>
</dbReference>
<accession>A0A517DQ89</accession>
<dbReference type="RefSeq" id="WP_144349132.1">
    <property type="nucleotide sequence ID" value="NZ_CP036259.1"/>
</dbReference>
<dbReference type="GO" id="GO:0050415">
    <property type="term" value="F:formimidoylglutamase activity"/>
    <property type="evidence" value="ECO:0007669"/>
    <property type="project" value="UniProtKB-EC"/>
</dbReference>
<dbReference type="Proteomes" id="UP000320776">
    <property type="component" value="Chromosome"/>
</dbReference>
<dbReference type="InterPro" id="IPR023696">
    <property type="entry name" value="Ureohydrolase_dom_sf"/>
</dbReference>
<dbReference type="KEGG" id="sted:SPTER_07620"/>
<gene>
    <name evidence="5" type="primary">hutG_3</name>
    <name evidence="5" type="ORF">SPTER_07620</name>
</gene>
<reference evidence="5 6" key="1">
    <citation type="submission" date="2019-02" db="EMBL/GenBank/DDBJ databases">
        <title>Closed genome of Sporomusa termitida DSM 4440.</title>
        <authorList>
            <person name="Poehlein A."/>
            <person name="Daniel R."/>
        </authorList>
    </citation>
    <scope>NUCLEOTIDE SEQUENCE [LARGE SCALE GENOMIC DNA]</scope>
    <source>
        <strain evidence="5 6">DSM 4440</strain>
    </source>
</reference>